<reference evidence="1" key="1">
    <citation type="submission" date="2018-06" db="EMBL/GenBank/DDBJ databases">
        <authorList>
            <person name="Zhirakovskaya E."/>
        </authorList>
    </citation>
    <scope>NUCLEOTIDE SEQUENCE</scope>
</reference>
<accession>A0A3B0XYU2</accession>
<gene>
    <name evidence="1" type="ORF">MNBD_GAMMA12-2190</name>
</gene>
<dbReference type="AlphaFoldDB" id="A0A3B0XYU2"/>
<name>A0A3B0XYU2_9ZZZZ</name>
<organism evidence="1">
    <name type="scientific">hydrothermal vent metagenome</name>
    <dbReference type="NCBI Taxonomy" id="652676"/>
    <lineage>
        <taxon>unclassified sequences</taxon>
        <taxon>metagenomes</taxon>
        <taxon>ecological metagenomes</taxon>
    </lineage>
</organism>
<sequence>MSQVFDNLFSLVTLILTACQKASENGEIPRDHKNKFENFTEKLVILIRQLEEQEKTILAGLGNQTGALASLLPKWQEAIRELNILGENVTNSNIAQAEGSVQNSITCTRSMIDPILVAAPPEQ</sequence>
<proteinExistence type="predicted"/>
<dbReference type="EMBL" id="UOFL01000045">
    <property type="protein sequence ID" value="VAW73548.1"/>
    <property type="molecule type" value="Genomic_DNA"/>
</dbReference>
<protein>
    <submittedName>
        <fullName evidence="1">Uncharacterized protein</fullName>
    </submittedName>
</protein>
<evidence type="ECO:0000313" key="1">
    <source>
        <dbReference type="EMBL" id="VAW73548.1"/>
    </source>
</evidence>